<keyword evidence="5" id="KW-1185">Reference proteome</keyword>
<keyword evidence="2" id="KW-1133">Transmembrane helix</keyword>
<feature type="transmembrane region" description="Helical" evidence="2">
    <location>
        <begin position="16"/>
        <end position="36"/>
    </location>
</feature>
<evidence type="ECO:0000313" key="4">
    <source>
        <dbReference type="EMBL" id="KOO53897.1"/>
    </source>
</evidence>
<feature type="compositionally biased region" description="Basic and acidic residues" evidence="1">
    <location>
        <begin position="506"/>
        <end position="518"/>
    </location>
</feature>
<dbReference type="EMBL" id="JWZX01000010">
    <property type="protein sequence ID" value="KOO53897.1"/>
    <property type="molecule type" value="Genomic_DNA"/>
</dbReference>
<evidence type="ECO:0000256" key="2">
    <source>
        <dbReference type="SAM" id="Phobius"/>
    </source>
</evidence>
<comment type="caution">
    <text evidence="4">The sequence shown here is derived from an EMBL/GenBank/DDBJ whole genome shotgun (WGS) entry which is preliminary data.</text>
</comment>
<gene>
    <name evidence="4" type="ORF">Ctob_012071</name>
</gene>
<proteinExistence type="predicted"/>
<accession>A0A0M0LSK7</accession>
<dbReference type="Proteomes" id="UP000037460">
    <property type="component" value="Unassembled WGS sequence"/>
</dbReference>
<organism evidence="4 5">
    <name type="scientific">Chrysochromulina tobinii</name>
    <dbReference type="NCBI Taxonomy" id="1460289"/>
    <lineage>
        <taxon>Eukaryota</taxon>
        <taxon>Haptista</taxon>
        <taxon>Haptophyta</taxon>
        <taxon>Prymnesiophyceae</taxon>
        <taxon>Prymnesiales</taxon>
        <taxon>Chrysochromulinaceae</taxon>
        <taxon>Chrysochromulina</taxon>
    </lineage>
</organism>
<dbReference type="InterPro" id="IPR022742">
    <property type="entry name" value="Hydrolase_4"/>
</dbReference>
<feature type="domain" description="Serine aminopeptidase S33" evidence="3">
    <location>
        <begin position="559"/>
        <end position="808"/>
    </location>
</feature>
<dbReference type="SUPFAM" id="SSF53474">
    <property type="entry name" value="alpha/beta-Hydrolases"/>
    <property type="match status" value="1"/>
</dbReference>
<dbReference type="OrthoDB" id="9974421at2759"/>
<dbReference type="AlphaFoldDB" id="A0A0M0LSK7"/>
<reference evidence="5" key="1">
    <citation type="journal article" date="2015" name="PLoS Genet.">
        <title>Genome Sequence and Transcriptome Analyses of Chrysochromulina tobin: Metabolic Tools for Enhanced Algal Fitness in the Prominent Order Prymnesiales (Haptophyceae).</title>
        <authorList>
            <person name="Hovde B.T."/>
            <person name="Deodato C.R."/>
            <person name="Hunsperger H.M."/>
            <person name="Ryken S.A."/>
            <person name="Yost W."/>
            <person name="Jha R.K."/>
            <person name="Patterson J."/>
            <person name="Monnat R.J. Jr."/>
            <person name="Barlow S.B."/>
            <person name="Starkenburg S.R."/>
            <person name="Cattolico R.A."/>
        </authorList>
    </citation>
    <scope>NUCLEOTIDE SEQUENCE</scope>
    <source>
        <strain evidence="5">CCMP291</strain>
    </source>
</reference>
<dbReference type="Gene3D" id="3.40.50.1820">
    <property type="entry name" value="alpha/beta hydrolase"/>
    <property type="match status" value="1"/>
</dbReference>
<keyword evidence="2" id="KW-0812">Transmembrane</keyword>
<keyword evidence="2" id="KW-0472">Membrane</keyword>
<name>A0A0M0LSK7_9EUKA</name>
<evidence type="ECO:0000256" key="1">
    <source>
        <dbReference type="SAM" id="MobiDB-lite"/>
    </source>
</evidence>
<evidence type="ECO:0000259" key="3">
    <source>
        <dbReference type="Pfam" id="PF12146"/>
    </source>
</evidence>
<sequence length="831" mass="89977">MPTLPSLVESFLPNNTFVSIVSAILAVLVTVLLAAAQRRIHSRTPSVQRVERRPLAQRRLSRLKRIVTIVRVAVSRGVFLTHRRTRLVARVGLLNPSNRLKQKFGHDLAARLDGPSSVRLQAHASKFFIDGSRREQRGPFVPHRATPALDGLWTDSVEVNRESVNSANGDKRTAFGDAALHDELLDPARLPSDEMPFDRLHVWLVDGTGLPHRPSWWPFEPFVLVTAVGEDTGSSAECPIGAFEFLQRAPYIHPSSPVWDEQGMLVYKRSGTTAYRVSVLGSSRLWSGLYHYRVLRPHALLLSLFAQLASWLRAPARLVVCIIERLIERASTAPAATAPATAPATVAVDPPAADLAPLTGAVRCGGPSDGGTRSATLDCADVFPLPKAGGAWQEVRVVLDCGGEVLLRVRVSAHEARHVTEAELPPMHHHVLSGCDGRHAVLSWIRPETDLLSGADGGDVVSGMEGVAVTGSGEGTGTGAIDTGTGPDTDGDEAAAPDTTAAAANDEERKDVSFDVIRENAAPPATTAARVSAPPGSPPAAPSLGSPPAAPLPPGYPIRRAVLWLPGRNEAFYHPHVSDMFDAHGWTVYVLSYRRMGVCRRLHLFGNPMHNSHSDGDFGEYHEDIRQAILLLRNHGATEILGYGHSTGATVLLDYLMVHGDADFSGFIFNSPFLDWGWVGGVINKLGLMYLPQLLVRLRVWEAASEILGGGGNNAWAIQLHSQYAFDPRCRPLYNLPVTVGYCIGINRVHSKLRRVNREGIAITKKPFLVLTSKGDDVLNGDQTMACAHAIGPSRTLVSLTYARHDVFISAEKQVTLSALAHVGTWLDLQA</sequence>
<protein>
    <submittedName>
        <fullName evidence="4">Lysophospholipase</fullName>
    </submittedName>
</protein>
<evidence type="ECO:0000313" key="5">
    <source>
        <dbReference type="Proteomes" id="UP000037460"/>
    </source>
</evidence>
<dbReference type="InterPro" id="IPR029058">
    <property type="entry name" value="AB_hydrolase_fold"/>
</dbReference>
<feature type="region of interest" description="Disordered" evidence="1">
    <location>
        <begin position="470"/>
        <end position="548"/>
    </location>
</feature>
<dbReference type="Pfam" id="PF12146">
    <property type="entry name" value="Hydrolase_4"/>
    <property type="match status" value="1"/>
</dbReference>
<feature type="compositionally biased region" description="Low complexity" evidence="1">
    <location>
        <begin position="479"/>
        <end position="488"/>
    </location>
</feature>